<keyword evidence="5" id="KW-0732">Signal</keyword>
<dbReference type="PROSITE" id="PS50068">
    <property type="entry name" value="LDLRA_2"/>
    <property type="match status" value="6"/>
</dbReference>
<dbReference type="SMART" id="SM00135">
    <property type="entry name" value="LY"/>
    <property type="match status" value="12"/>
</dbReference>
<dbReference type="EMBL" id="OU893336">
    <property type="protein sequence ID" value="CAG9793152.1"/>
    <property type="molecule type" value="Genomic_DNA"/>
</dbReference>
<dbReference type="SUPFAM" id="SSF57424">
    <property type="entry name" value="LDL receptor-like module"/>
    <property type="match status" value="6"/>
</dbReference>
<dbReference type="InterPro" id="IPR011042">
    <property type="entry name" value="6-blade_b-propeller_TolB-like"/>
</dbReference>
<evidence type="ECO:0000256" key="5">
    <source>
        <dbReference type="ARBA" id="ARBA00022729"/>
    </source>
</evidence>
<dbReference type="Gene3D" id="2.120.10.30">
    <property type="entry name" value="TolB, C-terminal domain"/>
    <property type="match status" value="5"/>
</dbReference>
<evidence type="ECO:0000256" key="2">
    <source>
        <dbReference type="ARBA" id="ARBA00022536"/>
    </source>
</evidence>
<feature type="domain" description="EGF-like" evidence="16">
    <location>
        <begin position="661"/>
        <end position="699"/>
    </location>
</feature>
<evidence type="ECO:0000256" key="3">
    <source>
        <dbReference type="ARBA" id="ARBA00022583"/>
    </source>
</evidence>
<evidence type="ECO:0000256" key="1">
    <source>
        <dbReference type="ARBA" id="ARBA00004167"/>
    </source>
</evidence>
<evidence type="ECO:0000256" key="6">
    <source>
        <dbReference type="ARBA" id="ARBA00022737"/>
    </source>
</evidence>
<evidence type="ECO:0000256" key="14">
    <source>
        <dbReference type="PROSITE-ProRule" id="PRU00461"/>
    </source>
</evidence>
<dbReference type="InterPro" id="IPR000742">
    <property type="entry name" value="EGF"/>
</dbReference>
<evidence type="ECO:0000256" key="11">
    <source>
        <dbReference type="ARBA" id="ARBA00023170"/>
    </source>
</evidence>
<feature type="disulfide bond" evidence="13">
    <location>
        <begin position="607"/>
        <end position="619"/>
    </location>
</feature>
<feature type="repeat" description="LDL-receptor class B" evidence="14">
    <location>
        <begin position="870"/>
        <end position="912"/>
    </location>
</feature>
<feature type="repeat" description="LDL-receptor class B" evidence="14">
    <location>
        <begin position="1522"/>
        <end position="1564"/>
    </location>
</feature>
<evidence type="ECO:0000259" key="16">
    <source>
        <dbReference type="SMART" id="SM00181"/>
    </source>
</evidence>
<organism evidence="17 18">
    <name type="scientific">Diatraea saccharalis</name>
    <name type="common">sugarcane borer</name>
    <dbReference type="NCBI Taxonomy" id="40085"/>
    <lineage>
        <taxon>Eukaryota</taxon>
        <taxon>Metazoa</taxon>
        <taxon>Ecdysozoa</taxon>
        <taxon>Arthropoda</taxon>
        <taxon>Hexapoda</taxon>
        <taxon>Insecta</taxon>
        <taxon>Pterygota</taxon>
        <taxon>Neoptera</taxon>
        <taxon>Endopterygota</taxon>
        <taxon>Lepidoptera</taxon>
        <taxon>Glossata</taxon>
        <taxon>Ditrysia</taxon>
        <taxon>Pyraloidea</taxon>
        <taxon>Crambidae</taxon>
        <taxon>Crambinae</taxon>
        <taxon>Diatraea</taxon>
    </lineage>
</organism>
<dbReference type="Gene3D" id="4.10.400.10">
    <property type="entry name" value="Low-density Lipoprotein Receptor"/>
    <property type="match status" value="6"/>
</dbReference>
<sequence length="1784" mass="195539">MEHERLSELVLLPIQVETLAKLETALTINDFPKQVKTRVDSTEWFVRRFQGVAISEIPGSIPGRINVENELFCIVSDLGVMAPSLSQILHNTGLKLLILAHSPLTLHKGPQQKIVYGAPSRHATPLLMYWSVWGGEKGGLIERAHMDGGDRSHLVHTQLHWPAGLALHRDYLYWCDIYLNKIERLSLSSKMREVVVSNSPTTPVLKPYGLAIYEETRRSNQKGYQKITIIRSSVLQKAHKPLTSIKSALRLCDELWPFVHTFLLWYRFNETPPLSERCGYVGLPSVDPPNGAIRPYLTLSKDNTMSRYLGAIIWSEHDTGKVRRRDVNGTVTVAYDLPPPLYDLKLVSSIADVGENACSRNNGDCAALCLPVPGGRRCACVPPAHIHTDKRTCRTSTHAATAPPPAPPSPCDRGRFHCGTGQCIEQSYVCDGDTDCADGSDEDASPAGPCANATCDDNHLQCDKNRCIPKSWVCDGAKDCSDGWDEAGGCGVSTCGAEQWRCVHSGRCVPAAWRCDRAHDCGPHDTSDEEHCESVECDSRLMFGCSSGACVPWEYYCDGHADCADGSDERACRSTPASTPHPAPATTHHPHQRTHPNQHDTDKGGLCEEHEFQCKNTECIRKEFRCDQRVDCLDGSDEESCPSGAPPSPPPASPAPPAAEECAPPALACDNNTRCVPLHLQCDGDPDCDDGADEAGRCDEPMCLLSGCEGTCARSPGGPVCACAPPLQLAADGLTCEGAQLCRWGQCSQICEPHKNRHKCTCYENYQLADDGFTCKSTLNVSALIVFSNRHEVRGLQLPAMTSRALLSALKNTVAIDYLHSSPPTLYWTDVADDKIYSGALHPAGLSNIEVVVESGLTNAEGLAVDWVAHNLYWVDSSLHQIEVAKLDGRYRRTLISGDMDSPRAIAVDPNAGYLFWSDWEAAAARIERASLAGQNRTVVVHVGALIGGAWPNGITLDHRARTLYWIDARSDAIHCSTYEGTRVVSVLQSHSALAHPFAITVYEGSVYWTDWRSNSVVRADKFTGQDVAVLTRTLTQPFDIKVIHPSRQPPAKYNPCESNGNCSHLCLIDSPQTRVCACPHLMRLANDTTCEPHEVVLLIGRRESLRGVEWEAPARTLAPARTAPLLRAPTHLHAHTPTQNLYLVDADTSELLLLDVRGGAARVVAEGVGAACVGAGALYYHAGGALWAADLNGHRPVRLLRINTPHAIAVDPLRGKLYWAVRGEGGERLERADGDGSNRVVLKHARDDPYLADVTSMTMDVEANRLYWVNSGSATIQYLDLNRTDANITTLPLGWGSRPSAMTVYNGEVVWADAATVSVRACKPPHCRQPRELLRGRDAEGVLSLLVYDPRVQARITSACARRARACEHLCLSLSNTRSTCRCALGYTLQGDHCVPVDEIVVYSLSWEVRGVAADPDALKTNATDEVDETVEDIETDETSESALPPIPQLTMASAIDYHAESAVYVCYAEGGWLYWSDGEAGRVWRVRRDGTSRQMLLQQNEPIDQPYDLVAGIAVDWVGGNVLWSDPRRGVVEAARLDGTRRYVLLDTAPAAVSSLCVDAVRGWVFMSGGGWIQRARLHGAQRSLLYNGTAVADIALDTQNEEVYWADSWEGSVWRMSYNGTQQRRVSAARHNTAALAVHQQKLYWLDTVLHQGSVLVAPLTNLSDYRVLAENVGDSLKDILVWSRSDQTLPNKTVNKSISSKEIMSNVEVSGGYCAGGADKCEGLCLWDRCVCPHGRLAPNNVSCTPYDTFVMYSRVTKIDSIHVNDERDFNSPYPPIQDK</sequence>
<keyword evidence="2" id="KW-0245">EGF-like domain</keyword>
<comment type="caution">
    <text evidence="13">Lacks conserved residue(s) required for the propagation of feature annotation.</text>
</comment>
<dbReference type="Proteomes" id="UP001153714">
    <property type="component" value="Chromosome 5"/>
</dbReference>
<dbReference type="FunFam" id="2.120.10.30:FF:000241">
    <property type="entry name" value="Low-density lipoprotein receptor-related protein 6"/>
    <property type="match status" value="1"/>
</dbReference>
<evidence type="ECO:0000256" key="9">
    <source>
        <dbReference type="ARBA" id="ARBA00023136"/>
    </source>
</evidence>
<feature type="repeat" description="LDL-receptor class B" evidence="14">
    <location>
        <begin position="1473"/>
        <end position="1517"/>
    </location>
</feature>
<feature type="domain" description="EGF-like" evidence="16">
    <location>
        <begin position="536"/>
        <end position="573"/>
    </location>
</feature>
<evidence type="ECO:0000313" key="18">
    <source>
        <dbReference type="Proteomes" id="UP001153714"/>
    </source>
</evidence>
<feature type="disulfide bond" evidence="13">
    <location>
        <begin position="455"/>
        <end position="467"/>
    </location>
</feature>
<feature type="repeat" description="LDL-receptor class B" evidence="14">
    <location>
        <begin position="962"/>
        <end position="1006"/>
    </location>
</feature>
<evidence type="ECO:0000256" key="4">
    <source>
        <dbReference type="ARBA" id="ARBA00022692"/>
    </source>
</evidence>
<dbReference type="PROSITE" id="PS01209">
    <property type="entry name" value="LDLRA_1"/>
    <property type="match status" value="3"/>
</dbReference>
<dbReference type="GO" id="GO:0005886">
    <property type="term" value="C:plasma membrane"/>
    <property type="evidence" value="ECO:0007669"/>
    <property type="project" value="TreeGrafter"/>
</dbReference>
<keyword evidence="11" id="KW-0675">Receptor</keyword>
<feature type="disulfide bond" evidence="13">
    <location>
        <begin position="626"/>
        <end position="641"/>
    </location>
</feature>
<feature type="domain" description="EGF-like" evidence="16">
    <location>
        <begin position="702"/>
        <end position="737"/>
    </location>
</feature>
<dbReference type="GO" id="GO:0006897">
    <property type="term" value="P:endocytosis"/>
    <property type="evidence" value="ECO:0007669"/>
    <property type="project" value="UniProtKB-KW"/>
</dbReference>
<dbReference type="InterPro" id="IPR051221">
    <property type="entry name" value="LDLR-related"/>
</dbReference>
<proteinExistence type="predicted"/>
<dbReference type="InterPro" id="IPR002172">
    <property type="entry name" value="LDrepeatLR_classA_rpt"/>
</dbReference>
<feature type="disulfide bond" evidence="13">
    <location>
        <begin position="418"/>
        <end position="436"/>
    </location>
</feature>
<dbReference type="PANTHER" id="PTHR22722:SF5">
    <property type="entry name" value="LOW-DENSITY LIPOPROTEIN RECEPTOR-RELATED PROTEIN 1B"/>
    <property type="match status" value="1"/>
</dbReference>
<evidence type="ECO:0000256" key="12">
    <source>
        <dbReference type="ARBA" id="ARBA00023180"/>
    </source>
</evidence>
<dbReference type="SUPFAM" id="SSF63825">
    <property type="entry name" value="YWTD domain"/>
    <property type="match status" value="4"/>
</dbReference>
<dbReference type="Gene3D" id="2.10.25.10">
    <property type="entry name" value="Laminin"/>
    <property type="match status" value="2"/>
</dbReference>
<evidence type="ECO:0000256" key="8">
    <source>
        <dbReference type="ARBA" id="ARBA00022989"/>
    </source>
</evidence>
<reference evidence="17" key="2">
    <citation type="submission" date="2022-10" db="EMBL/GenBank/DDBJ databases">
        <authorList>
            <consortium name="ENA_rothamsted_submissions"/>
            <consortium name="culmorum"/>
            <person name="King R."/>
        </authorList>
    </citation>
    <scope>NUCLEOTIDE SEQUENCE</scope>
</reference>
<feature type="domain" description="EGF-like" evidence="16">
    <location>
        <begin position="357"/>
        <end position="394"/>
    </location>
</feature>
<gene>
    <name evidence="17" type="ORF">DIATSA_LOCUS10616</name>
</gene>
<dbReference type="InterPro" id="IPR036055">
    <property type="entry name" value="LDL_receptor-like_sf"/>
</dbReference>
<dbReference type="SUPFAM" id="SSF57196">
    <property type="entry name" value="EGF/Laminin"/>
    <property type="match status" value="2"/>
</dbReference>
<dbReference type="PANTHER" id="PTHR22722">
    <property type="entry name" value="LOW-DENSITY LIPOPROTEIN RECEPTOR-RELATED PROTEIN 2-RELATED"/>
    <property type="match status" value="1"/>
</dbReference>
<accession>A0A9N9WJC8</accession>
<keyword evidence="18" id="KW-1185">Reference proteome</keyword>
<dbReference type="OrthoDB" id="9990982at2759"/>
<feature type="domain" description="EGF-like" evidence="16">
    <location>
        <begin position="1717"/>
        <end position="1749"/>
    </location>
</feature>
<dbReference type="GO" id="GO:0043235">
    <property type="term" value="C:receptor complex"/>
    <property type="evidence" value="ECO:0007669"/>
    <property type="project" value="TreeGrafter"/>
</dbReference>
<keyword evidence="10 13" id="KW-1015">Disulfide bond</keyword>
<dbReference type="SMART" id="SM00192">
    <property type="entry name" value="LDLa"/>
    <property type="match status" value="6"/>
</dbReference>
<feature type="repeat" description="LDL-receptor class B" evidence="14">
    <location>
        <begin position="170"/>
        <end position="216"/>
    </location>
</feature>
<feature type="repeat" description="LDL-receptor class B" evidence="14">
    <location>
        <begin position="824"/>
        <end position="869"/>
    </location>
</feature>
<evidence type="ECO:0000313" key="17">
    <source>
        <dbReference type="EMBL" id="CAG9793152.1"/>
    </source>
</evidence>
<dbReference type="Pfam" id="PF00058">
    <property type="entry name" value="Ldl_recept_b"/>
    <property type="match status" value="2"/>
</dbReference>
<feature type="domain" description="EGF-like" evidence="16">
    <location>
        <begin position="1360"/>
        <end position="1396"/>
    </location>
</feature>
<keyword evidence="12" id="KW-0325">Glycoprotein</keyword>
<reference evidence="17" key="1">
    <citation type="submission" date="2021-12" db="EMBL/GenBank/DDBJ databases">
        <authorList>
            <person name="King R."/>
        </authorList>
    </citation>
    <scope>NUCLEOTIDE SEQUENCE</scope>
</reference>
<feature type="compositionally biased region" description="Pro residues" evidence="15">
    <location>
        <begin position="644"/>
        <end position="657"/>
    </location>
</feature>
<dbReference type="CDD" id="cd00112">
    <property type="entry name" value="LDLa"/>
    <property type="match status" value="5"/>
</dbReference>
<feature type="disulfide bond" evidence="13">
    <location>
        <begin position="545"/>
        <end position="563"/>
    </location>
</feature>
<dbReference type="PRINTS" id="PR00261">
    <property type="entry name" value="LDLRECEPTOR"/>
</dbReference>
<keyword evidence="9" id="KW-0472">Membrane</keyword>
<dbReference type="InterPro" id="IPR000033">
    <property type="entry name" value="LDLR_classB_rpt"/>
</dbReference>
<feature type="domain" description="EGF-like" evidence="16">
    <location>
        <begin position="454"/>
        <end position="491"/>
    </location>
</feature>
<protein>
    <recommendedName>
        <fullName evidence="16">EGF-like domain-containing protein</fullName>
    </recommendedName>
</protein>
<evidence type="ECO:0000256" key="15">
    <source>
        <dbReference type="SAM" id="MobiDB-lite"/>
    </source>
</evidence>
<feature type="repeat" description="LDL-receptor class B" evidence="14">
    <location>
        <begin position="913"/>
        <end position="961"/>
    </location>
</feature>
<feature type="disulfide bond" evidence="13">
    <location>
        <begin position="411"/>
        <end position="423"/>
    </location>
</feature>
<evidence type="ECO:0000256" key="7">
    <source>
        <dbReference type="ARBA" id="ARBA00022837"/>
    </source>
</evidence>
<keyword evidence="8" id="KW-1133">Transmembrane helix</keyword>
<evidence type="ECO:0000256" key="10">
    <source>
        <dbReference type="ARBA" id="ARBA00023157"/>
    </source>
</evidence>
<feature type="domain" description="EGF-like" evidence="16">
    <location>
        <begin position="741"/>
        <end position="776"/>
    </location>
</feature>
<keyword evidence="3" id="KW-0254">Endocytosis</keyword>
<keyword evidence="4" id="KW-0812">Transmembrane</keyword>
<dbReference type="GO" id="GO:0005041">
    <property type="term" value="F:low-density lipoprotein particle receptor activity"/>
    <property type="evidence" value="ECO:0007669"/>
    <property type="project" value="TreeGrafter"/>
</dbReference>
<dbReference type="SMART" id="SM00181">
    <property type="entry name" value="EGF"/>
    <property type="match status" value="9"/>
</dbReference>
<feature type="region of interest" description="Disordered" evidence="15">
    <location>
        <begin position="574"/>
        <end position="602"/>
    </location>
</feature>
<keyword evidence="7" id="KW-0106">Calcium</keyword>
<dbReference type="PROSITE" id="PS51120">
    <property type="entry name" value="LDLRB"/>
    <property type="match status" value="7"/>
</dbReference>
<dbReference type="InterPro" id="IPR023415">
    <property type="entry name" value="LDLR_class-A_CS"/>
</dbReference>
<feature type="disulfide bond" evidence="13">
    <location>
        <begin position="614"/>
        <end position="632"/>
    </location>
</feature>
<feature type="region of interest" description="Disordered" evidence="15">
    <location>
        <begin position="640"/>
        <end position="659"/>
    </location>
</feature>
<keyword evidence="6" id="KW-0677">Repeat</keyword>
<feature type="disulfide bond" evidence="13">
    <location>
        <begin position="557"/>
        <end position="572"/>
    </location>
</feature>
<comment type="subcellular location">
    <subcellularLocation>
        <location evidence="1">Membrane</location>
        <topology evidence="1">Single-pass membrane protein</topology>
    </subcellularLocation>
</comment>
<evidence type="ECO:0000256" key="13">
    <source>
        <dbReference type="PROSITE-ProRule" id="PRU00124"/>
    </source>
</evidence>
<feature type="disulfide bond" evidence="13">
    <location>
        <begin position="462"/>
        <end position="480"/>
    </location>
</feature>
<name>A0A9N9WJC8_9NEOP</name>
<feature type="compositionally biased region" description="Low complexity" evidence="15">
    <location>
        <begin position="574"/>
        <end position="587"/>
    </location>
</feature>
<dbReference type="Pfam" id="PF00057">
    <property type="entry name" value="Ldl_recept_a"/>
    <property type="match status" value="6"/>
</dbReference>
<feature type="domain" description="EGF-like" evidence="16">
    <location>
        <begin position="1056"/>
        <end position="1092"/>
    </location>
</feature>